<dbReference type="EMBL" id="JAUIZM010000011">
    <property type="protein sequence ID" value="KAK1356463.1"/>
    <property type="molecule type" value="Genomic_DNA"/>
</dbReference>
<keyword evidence="3" id="KW-1185">Reference proteome</keyword>
<evidence type="ECO:0000313" key="2">
    <source>
        <dbReference type="EMBL" id="KAK1356463.1"/>
    </source>
</evidence>
<evidence type="ECO:0000256" key="1">
    <source>
        <dbReference type="SAM" id="MobiDB-lite"/>
    </source>
</evidence>
<dbReference type="AlphaFoldDB" id="A0AAD8M1Y3"/>
<sequence>MEEDPLESIGRECKITYSQDEKLKKCRFALEPEENEEEDSSPQVTGIVMLSLPESNEDSLETDVFHTPPEQQQSQSMSGSEDQGPVKTEVIVGNDVGGFMQGDNAVGLGKDSVALGFSELNEIDAGNCVMDSDSDSLVFTEQNVVDSVKDVVCEPDLSKSNMERTVDLGKDSDSVVFSELNFIKKIDGVKDVVSDCDLSKCNTERTVDLGKDSDSVVFSELNVIKRIDGVKDVVSDRDLSKSIMERTVDLGKDSDCLVFSELNAIKRIDGVKDVVSDSDLSKVECDLKGSKVLESECEQSVMNECNVSAENVEYTEPIVIVSENVEIEETEVVNMVVEESCEEMGVRACESTKNVEERVEGENSGGHLAGKRKPMEDYDAFESASGGGVDEHGRKKGVLVRRELPNSCEPEEKEGLSAPQQAWNDVITIMELLEAPESTTDTDFLKAAMERGLTFPRPRWLPPEGFDDQVTDDI</sequence>
<protein>
    <submittedName>
        <fullName evidence="2">Uncharacterized protein</fullName>
    </submittedName>
</protein>
<name>A0AAD8M1Y3_9APIA</name>
<dbReference type="PANTHER" id="PTHR38221">
    <property type="entry name" value="BNAA04G14260D PROTEIN"/>
    <property type="match status" value="1"/>
</dbReference>
<dbReference type="PANTHER" id="PTHR38221:SF1">
    <property type="entry name" value="OVULE PROTEIN"/>
    <property type="match status" value="1"/>
</dbReference>
<dbReference type="Proteomes" id="UP001237642">
    <property type="component" value="Unassembled WGS sequence"/>
</dbReference>
<proteinExistence type="predicted"/>
<reference evidence="2" key="1">
    <citation type="submission" date="2023-02" db="EMBL/GenBank/DDBJ databases">
        <title>Genome of toxic invasive species Heracleum sosnowskyi carries increased number of genes despite the absence of recent whole-genome duplications.</title>
        <authorList>
            <person name="Schelkunov M."/>
            <person name="Shtratnikova V."/>
            <person name="Makarenko M."/>
            <person name="Klepikova A."/>
            <person name="Omelchenko D."/>
            <person name="Novikova G."/>
            <person name="Obukhova E."/>
            <person name="Bogdanov V."/>
            <person name="Penin A."/>
            <person name="Logacheva M."/>
        </authorList>
    </citation>
    <scope>NUCLEOTIDE SEQUENCE</scope>
    <source>
        <strain evidence="2">Hsosn_3</strain>
        <tissue evidence="2">Leaf</tissue>
    </source>
</reference>
<reference evidence="2" key="2">
    <citation type="submission" date="2023-05" db="EMBL/GenBank/DDBJ databases">
        <authorList>
            <person name="Schelkunov M.I."/>
        </authorList>
    </citation>
    <scope>NUCLEOTIDE SEQUENCE</scope>
    <source>
        <strain evidence="2">Hsosn_3</strain>
        <tissue evidence="2">Leaf</tissue>
    </source>
</reference>
<accession>A0AAD8M1Y3</accession>
<feature type="region of interest" description="Disordered" evidence="1">
    <location>
        <begin position="31"/>
        <end position="62"/>
    </location>
</feature>
<comment type="caution">
    <text evidence="2">The sequence shown here is derived from an EMBL/GenBank/DDBJ whole genome shotgun (WGS) entry which is preliminary data.</text>
</comment>
<gene>
    <name evidence="2" type="ORF">POM88_049719</name>
</gene>
<feature type="region of interest" description="Disordered" evidence="1">
    <location>
        <begin position="352"/>
        <end position="372"/>
    </location>
</feature>
<feature type="compositionally biased region" description="Acidic residues" evidence="1">
    <location>
        <begin position="31"/>
        <end position="40"/>
    </location>
</feature>
<evidence type="ECO:0000313" key="3">
    <source>
        <dbReference type="Proteomes" id="UP001237642"/>
    </source>
</evidence>
<organism evidence="2 3">
    <name type="scientific">Heracleum sosnowskyi</name>
    <dbReference type="NCBI Taxonomy" id="360622"/>
    <lineage>
        <taxon>Eukaryota</taxon>
        <taxon>Viridiplantae</taxon>
        <taxon>Streptophyta</taxon>
        <taxon>Embryophyta</taxon>
        <taxon>Tracheophyta</taxon>
        <taxon>Spermatophyta</taxon>
        <taxon>Magnoliopsida</taxon>
        <taxon>eudicotyledons</taxon>
        <taxon>Gunneridae</taxon>
        <taxon>Pentapetalae</taxon>
        <taxon>asterids</taxon>
        <taxon>campanulids</taxon>
        <taxon>Apiales</taxon>
        <taxon>Apiaceae</taxon>
        <taxon>Apioideae</taxon>
        <taxon>apioid superclade</taxon>
        <taxon>Tordylieae</taxon>
        <taxon>Tordyliinae</taxon>
        <taxon>Heracleum</taxon>
    </lineage>
</organism>